<keyword evidence="8 11" id="KW-1133">Transmembrane helix</keyword>
<keyword evidence="6" id="KW-0479">Metal-binding</keyword>
<evidence type="ECO:0000259" key="12">
    <source>
        <dbReference type="Pfam" id="PF03188"/>
    </source>
</evidence>
<organism evidence="13 14">
    <name type="scientific">Brassica campestris</name>
    <name type="common">Field mustard</name>
    <dbReference type="NCBI Taxonomy" id="3711"/>
    <lineage>
        <taxon>Eukaryota</taxon>
        <taxon>Viridiplantae</taxon>
        <taxon>Streptophyta</taxon>
        <taxon>Embryophyta</taxon>
        <taxon>Tracheophyta</taxon>
        <taxon>Spermatophyta</taxon>
        <taxon>Magnoliopsida</taxon>
        <taxon>eudicotyledons</taxon>
        <taxon>Gunneridae</taxon>
        <taxon>Pentapetalae</taxon>
        <taxon>rosids</taxon>
        <taxon>malvids</taxon>
        <taxon>Brassicales</taxon>
        <taxon>Brassicaceae</taxon>
        <taxon>Brassiceae</taxon>
        <taxon>Brassica</taxon>
    </lineage>
</organism>
<evidence type="ECO:0000313" key="13">
    <source>
        <dbReference type="EMBL" id="RID78757.1"/>
    </source>
</evidence>
<evidence type="ECO:0000256" key="10">
    <source>
        <dbReference type="ARBA" id="ARBA00023136"/>
    </source>
</evidence>
<keyword evidence="4" id="KW-0349">Heme</keyword>
<evidence type="ECO:0000256" key="1">
    <source>
        <dbReference type="ARBA" id="ARBA00001970"/>
    </source>
</evidence>
<keyword evidence="3" id="KW-0813">Transport</keyword>
<sequence length="162" mass="17769">MTLTFVAHAMAAIMVLVWNISYRGGLAWEGICAVFKNHYESGIPDLYSLQSWITTIDFFPGGSPNMRCGLLPWHAMLGLFVYIIAVGNAALGGGLDNYGTEAFLVNFTAIVTILFGAFVVLTVSAKSPSPSSSIDDAETTAILLYETYSTLHSYLYCHFYYH</sequence>
<evidence type="ECO:0000256" key="11">
    <source>
        <dbReference type="SAM" id="Phobius"/>
    </source>
</evidence>
<proteinExistence type="predicted"/>
<protein>
    <recommendedName>
        <fullName evidence="12">Cytochrome b561 domain-containing protein</fullName>
    </recommendedName>
</protein>
<dbReference type="AlphaFoldDB" id="A0A398AM15"/>
<comment type="cofactor">
    <cofactor evidence="1">
        <name>heme b</name>
        <dbReference type="ChEBI" id="CHEBI:60344"/>
    </cofactor>
</comment>
<dbReference type="Proteomes" id="UP000264353">
    <property type="component" value="Chromosome A1"/>
</dbReference>
<evidence type="ECO:0000256" key="5">
    <source>
        <dbReference type="ARBA" id="ARBA00022692"/>
    </source>
</evidence>
<dbReference type="InterPro" id="IPR006593">
    <property type="entry name" value="Cyt_b561/ferric_Rdtase_TM"/>
</dbReference>
<reference evidence="13 14" key="1">
    <citation type="submission" date="2018-06" db="EMBL/GenBank/DDBJ databases">
        <title>WGS assembly of Brassica rapa FPsc.</title>
        <authorList>
            <person name="Bowman J."/>
            <person name="Kohchi T."/>
            <person name="Yamato K."/>
            <person name="Jenkins J."/>
            <person name="Shu S."/>
            <person name="Ishizaki K."/>
            <person name="Yamaoka S."/>
            <person name="Nishihama R."/>
            <person name="Nakamura Y."/>
            <person name="Berger F."/>
            <person name="Adam C."/>
            <person name="Aki S."/>
            <person name="Althoff F."/>
            <person name="Araki T."/>
            <person name="Arteaga-Vazquez M."/>
            <person name="Balasubrmanian S."/>
            <person name="Bauer D."/>
            <person name="Boehm C."/>
            <person name="Briginshaw L."/>
            <person name="Caballero-Perez J."/>
            <person name="Catarino B."/>
            <person name="Chen F."/>
            <person name="Chiyoda S."/>
            <person name="Chovatia M."/>
            <person name="Davies K."/>
            <person name="Delmans M."/>
            <person name="Demura T."/>
            <person name="Dierschke T."/>
            <person name="Dolan L."/>
            <person name="Dorantes-Acosta A."/>
            <person name="Eklund D."/>
            <person name="Florent S."/>
            <person name="Flores-Sandoval E."/>
            <person name="Fujiyama A."/>
            <person name="Fukuzawa H."/>
            <person name="Galik B."/>
            <person name="Grimanelli D."/>
            <person name="Grimwood J."/>
            <person name="Grossniklaus U."/>
            <person name="Hamada T."/>
            <person name="Haseloff J."/>
            <person name="Hetherington A."/>
            <person name="Higo A."/>
            <person name="Hirakawa Y."/>
            <person name="Hundley H."/>
            <person name="Ikeda Y."/>
            <person name="Inoue K."/>
            <person name="Inoue S."/>
            <person name="Ishida S."/>
            <person name="Jia Q."/>
            <person name="Kakita M."/>
            <person name="Kanazawa T."/>
            <person name="Kawai Y."/>
            <person name="Kawashima T."/>
            <person name="Kennedy M."/>
            <person name="Kinose K."/>
            <person name="Kinoshita T."/>
            <person name="Kohara Y."/>
            <person name="Koide E."/>
            <person name="Komatsu K."/>
            <person name="Kopischke S."/>
            <person name="Kubo M."/>
            <person name="Kyozuka J."/>
            <person name="Lagercrantz U."/>
            <person name="Lin S."/>
            <person name="Lindquist E."/>
            <person name="Lipzen A."/>
            <person name="Lu C."/>
            <person name="Luna E."/>
            <person name="Martienssen R."/>
            <person name="Minamino N."/>
            <person name="Mizutani M."/>
            <person name="Mizutani M."/>
            <person name="Mochizuki N."/>
            <person name="Monte I."/>
            <person name="Mosher R."/>
            <person name="Nagasaki H."/>
            <person name="Nakagami H."/>
            <person name="Naramoto S."/>
            <person name="Nishitani K."/>
            <person name="Ohtani M."/>
            <person name="Okamoto T."/>
            <person name="Okumura M."/>
            <person name="Phillips J."/>
            <person name="Pollak B."/>
            <person name="Reinders A."/>
            <person name="Roevekamp M."/>
            <person name="Sano R."/>
            <person name="Sawa S."/>
            <person name="Schmid M."/>
            <person name="Shirakawa M."/>
            <person name="Solano R."/>
            <person name="Spunde A."/>
            <person name="Suetsugu N."/>
            <person name="Sugano S."/>
            <person name="Sugiyama A."/>
            <person name="Sun R."/>
            <person name="Suzuki Y."/>
            <person name="Takenaka M."/>
            <person name="Takezawa D."/>
            <person name="Tomogane H."/>
            <person name="Tsuzuki M."/>
            <person name="Ueda T."/>
            <person name="Umeda M."/>
            <person name="Ward J."/>
            <person name="Watanabe Y."/>
            <person name="Yazaki K."/>
            <person name="Yokoyama R."/>
            <person name="Yoshitake Y."/>
            <person name="Yotsui I."/>
            <person name="Zachgo S."/>
            <person name="Schmutz J."/>
        </authorList>
    </citation>
    <scope>NUCLEOTIDE SEQUENCE [LARGE SCALE GENOMIC DNA]</scope>
    <source>
        <strain evidence="14">cv. B-3</strain>
    </source>
</reference>
<keyword evidence="5 11" id="KW-0812">Transmembrane</keyword>
<gene>
    <name evidence="13" type="ORF">BRARA_A01550</name>
</gene>
<evidence type="ECO:0000256" key="3">
    <source>
        <dbReference type="ARBA" id="ARBA00022448"/>
    </source>
</evidence>
<keyword evidence="10 11" id="KW-0472">Membrane</keyword>
<accession>A0A398AM15</accession>
<dbReference type="Gene3D" id="1.20.120.1770">
    <property type="match status" value="1"/>
</dbReference>
<name>A0A398AM15_BRACM</name>
<dbReference type="PANTHER" id="PTHR10106:SF22">
    <property type="entry name" value="TRANSMEMBRANE ASCORBATE FERRIREDUCTASE 1"/>
    <property type="match status" value="1"/>
</dbReference>
<evidence type="ECO:0000313" key="14">
    <source>
        <dbReference type="Proteomes" id="UP000264353"/>
    </source>
</evidence>
<evidence type="ECO:0000256" key="7">
    <source>
        <dbReference type="ARBA" id="ARBA00022982"/>
    </source>
</evidence>
<feature type="transmembrane region" description="Helical" evidence="11">
    <location>
        <begin position="6"/>
        <end position="22"/>
    </location>
</feature>
<dbReference type="GO" id="GO:0016491">
    <property type="term" value="F:oxidoreductase activity"/>
    <property type="evidence" value="ECO:0007669"/>
    <property type="project" value="InterPro"/>
</dbReference>
<evidence type="ECO:0000256" key="9">
    <source>
        <dbReference type="ARBA" id="ARBA00023004"/>
    </source>
</evidence>
<evidence type="ECO:0000256" key="2">
    <source>
        <dbReference type="ARBA" id="ARBA00004141"/>
    </source>
</evidence>
<feature type="transmembrane region" description="Helical" evidence="11">
    <location>
        <begin position="70"/>
        <end position="91"/>
    </location>
</feature>
<dbReference type="EMBL" id="CM010628">
    <property type="protein sequence ID" value="RID78757.1"/>
    <property type="molecule type" value="Genomic_DNA"/>
</dbReference>
<dbReference type="Pfam" id="PF03188">
    <property type="entry name" value="Cytochrom_B561"/>
    <property type="match status" value="1"/>
</dbReference>
<dbReference type="PANTHER" id="PTHR10106">
    <property type="entry name" value="CYTOCHROME B561-RELATED"/>
    <property type="match status" value="1"/>
</dbReference>
<evidence type="ECO:0000256" key="8">
    <source>
        <dbReference type="ARBA" id="ARBA00022989"/>
    </source>
</evidence>
<evidence type="ECO:0000256" key="4">
    <source>
        <dbReference type="ARBA" id="ARBA00022617"/>
    </source>
</evidence>
<keyword evidence="7" id="KW-0249">Electron transport</keyword>
<evidence type="ECO:0000256" key="6">
    <source>
        <dbReference type="ARBA" id="ARBA00022723"/>
    </source>
</evidence>
<comment type="subcellular location">
    <subcellularLocation>
        <location evidence="2">Membrane</location>
        <topology evidence="2">Multi-pass membrane protein</topology>
    </subcellularLocation>
</comment>
<feature type="transmembrane region" description="Helical" evidence="11">
    <location>
        <begin position="103"/>
        <end position="123"/>
    </location>
</feature>
<dbReference type="InterPro" id="IPR043205">
    <property type="entry name" value="CYB561/CYBRD1-like"/>
</dbReference>
<dbReference type="GO" id="GO:0046872">
    <property type="term" value="F:metal ion binding"/>
    <property type="evidence" value="ECO:0007669"/>
    <property type="project" value="UniProtKB-KW"/>
</dbReference>
<keyword evidence="9" id="KW-0408">Iron</keyword>
<dbReference type="GO" id="GO:0016020">
    <property type="term" value="C:membrane"/>
    <property type="evidence" value="ECO:0007669"/>
    <property type="project" value="UniProtKB-SubCell"/>
</dbReference>
<feature type="domain" description="Cytochrome b561" evidence="12">
    <location>
        <begin position="26"/>
        <end position="92"/>
    </location>
</feature>